<dbReference type="InterPro" id="IPR003676">
    <property type="entry name" value="SAUR_fam"/>
</dbReference>
<dbReference type="GO" id="GO:0009733">
    <property type="term" value="P:response to auxin"/>
    <property type="evidence" value="ECO:0007669"/>
    <property type="project" value="InterPro"/>
</dbReference>
<evidence type="ECO:0000256" key="2">
    <source>
        <dbReference type="SAM" id="MobiDB-lite"/>
    </source>
</evidence>
<comment type="similarity">
    <text evidence="1">Belongs to the ARG7 family.</text>
</comment>
<name>A0AAP0G7X3_9ASPA</name>
<dbReference type="Pfam" id="PF02519">
    <property type="entry name" value="Auxin_inducible"/>
    <property type="match status" value="1"/>
</dbReference>
<dbReference type="PANTHER" id="PTHR31374">
    <property type="entry name" value="AUXIN-INDUCED PROTEIN-LIKE-RELATED"/>
    <property type="match status" value="1"/>
</dbReference>
<reference evidence="3 4" key="1">
    <citation type="journal article" date="2022" name="Nat. Plants">
        <title>Genomes of leafy and leafless Platanthera orchids illuminate the evolution of mycoheterotrophy.</title>
        <authorList>
            <person name="Li M.H."/>
            <person name="Liu K.W."/>
            <person name="Li Z."/>
            <person name="Lu H.C."/>
            <person name="Ye Q.L."/>
            <person name="Zhang D."/>
            <person name="Wang J.Y."/>
            <person name="Li Y.F."/>
            <person name="Zhong Z.M."/>
            <person name="Liu X."/>
            <person name="Yu X."/>
            <person name="Liu D.K."/>
            <person name="Tu X.D."/>
            <person name="Liu B."/>
            <person name="Hao Y."/>
            <person name="Liao X.Y."/>
            <person name="Jiang Y.T."/>
            <person name="Sun W.H."/>
            <person name="Chen J."/>
            <person name="Chen Y.Q."/>
            <person name="Ai Y."/>
            <person name="Zhai J.W."/>
            <person name="Wu S.S."/>
            <person name="Zhou Z."/>
            <person name="Hsiao Y.Y."/>
            <person name="Wu W.L."/>
            <person name="Chen Y.Y."/>
            <person name="Lin Y.F."/>
            <person name="Hsu J.L."/>
            <person name="Li C.Y."/>
            <person name="Wang Z.W."/>
            <person name="Zhao X."/>
            <person name="Zhong W.Y."/>
            <person name="Ma X.K."/>
            <person name="Ma L."/>
            <person name="Huang J."/>
            <person name="Chen G.Z."/>
            <person name="Huang M.Z."/>
            <person name="Huang L."/>
            <person name="Peng D.H."/>
            <person name="Luo Y.B."/>
            <person name="Zou S.Q."/>
            <person name="Chen S.P."/>
            <person name="Lan S."/>
            <person name="Tsai W.C."/>
            <person name="Van de Peer Y."/>
            <person name="Liu Z.J."/>
        </authorList>
    </citation>
    <scope>NUCLEOTIDE SEQUENCE [LARGE SCALE GENOMIC DNA]</scope>
    <source>
        <strain evidence="3">Lor287</strain>
    </source>
</reference>
<sequence length="101" mass="10792">MNTTKRKGWSPSTPNNTAVLGCAGSGSPPPPGYLPVLVGGAEEAASERFFVRVKLLKEANIVELLEMAASEFGYRQQGVLRIPCTIQHFINTVAGIYNTGV</sequence>
<proteinExistence type="inferred from homology"/>
<feature type="region of interest" description="Disordered" evidence="2">
    <location>
        <begin position="1"/>
        <end position="24"/>
    </location>
</feature>
<keyword evidence="4" id="KW-1185">Reference proteome</keyword>
<evidence type="ECO:0000313" key="4">
    <source>
        <dbReference type="Proteomes" id="UP001418222"/>
    </source>
</evidence>
<evidence type="ECO:0000313" key="3">
    <source>
        <dbReference type="EMBL" id="KAK8942871.1"/>
    </source>
</evidence>
<evidence type="ECO:0000256" key="1">
    <source>
        <dbReference type="ARBA" id="ARBA00006974"/>
    </source>
</evidence>
<dbReference type="Proteomes" id="UP001418222">
    <property type="component" value="Unassembled WGS sequence"/>
</dbReference>
<dbReference type="AlphaFoldDB" id="A0AAP0G7X3"/>
<gene>
    <name evidence="3" type="ORF">KSP39_PZI009139</name>
</gene>
<dbReference type="PROSITE" id="PS51257">
    <property type="entry name" value="PROKAR_LIPOPROTEIN"/>
    <property type="match status" value="1"/>
</dbReference>
<accession>A0AAP0G7X3</accession>
<organism evidence="3 4">
    <name type="scientific">Platanthera zijinensis</name>
    <dbReference type="NCBI Taxonomy" id="2320716"/>
    <lineage>
        <taxon>Eukaryota</taxon>
        <taxon>Viridiplantae</taxon>
        <taxon>Streptophyta</taxon>
        <taxon>Embryophyta</taxon>
        <taxon>Tracheophyta</taxon>
        <taxon>Spermatophyta</taxon>
        <taxon>Magnoliopsida</taxon>
        <taxon>Liliopsida</taxon>
        <taxon>Asparagales</taxon>
        <taxon>Orchidaceae</taxon>
        <taxon>Orchidoideae</taxon>
        <taxon>Orchideae</taxon>
        <taxon>Orchidinae</taxon>
        <taxon>Platanthera</taxon>
    </lineage>
</organism>
<evidence type="ECO:0008006" key="5">
    <source>
        <dbReference type="Google" id="ProtNLM"/>
    </source>
</evidence>
<dbReference type="EMBL" id="JBBWWQ010000007">
    <property type="protein sequence ID" value="KAK8942871.1"/>
    <property type="molecule type" value="Genomic_DNA"/>
</dbReference>
<protein>
    <recommendedName>
        <fullName evidence="5">Small auxin up regulated protein</fullName>
    </recommendedName>
</protein>
<dbReference type="PANTHER" id="PTHR31374:SF198">
    <property type="entry name" value="AUXIN-RESPONSIVE PROTEIN SAUR72"/>
    <property type="match status" value="1"/>
</dbReference>
<comment type="caution">
    <text evidence="3">The sequence shown here is derived from an EMBL/GenBank/DDBJ whole genome shotgun (WGS) entry which is preliminary data.</text>
</comment>